<dbReference type="InterPro" id="IPR006558">
    <property type="entry name" value="LamG-like"/>
</dbReference>
<dbReference type="Pfam" id="PF18911">
    <property type="entry name" value="PKD_4"/>
    <property type="match status" value="1"/>
</dbReference>
<keyword evidence="5" id="KW-0378">Hydrolase</keyword>
<dbReference type="InterPro" id="IPR000601">
    <property type="entry name" value="PKD_dom"/>
</dbReference>
<evidence type="ECO:0000256" key="2">
    <source>
        <dbReference type="ARBA" id="ARBA00022729"/>
    </source>
</evidence>
<dbReference type="InterPro" id="IPR003961">
    <property type="entry name" value="FN3_dom"/>
</dbReference>
<dbReference type="InterPro" id="IPR001791">
    <property type="entry name" value="Laminin_G"/>
</dbReference>
<evidence type="ECO:0000259" key="9">
    <source>
        <dbReference type="PROSITE" id="PS50093"/>
    </source>
</evidence>
<evidence type="ECO:0000256" key="5">
    <source>
        <dbReference type="ARBA" id="ARBA00023295"/>
    </source>
</evidence>
<dbReference type="InterPro" id="IPR035986">
    <property type="entry name" value="PKD_dom_sf"/>
</dbReference>
<dbReference type="SUPFAM" id="SSF49899">
    <property type="entry name" value="Concanavalin A-like lectins/glucanases"/>
    <property type="match status" value="1"/>
</dbReference>
<dbReference type="SMART" id="SM00560">
    <property type="entry name" value="LamGL"/>
    <property type="match status" value="1"/>
</dbReference>
<proteinExistence type="predicted"/>
<comment type="caution">
    <text evidence="11">The sequence shown here is derived from an EMBL/GenBank/DDBJ whole genome shotgun (WGS) entry which is preliminary data.</text>
</comment>
<dbReference type="PROSITE" id="PS50853">
    <property type="entry name" value="FN3"/>
    <property type="match status" value="1"/>
</dbReference>
<dbReference type="CDD" id="cd00110">
    <property type="entry name" value="LamG"/>
    <property type="match status" value="1"/>
</dbReference>
<gene>
    <name evidence="11" type="ORF">LVY72_01280</name>
</gene>
<keyword evidence="6" id="KW-0119">Carbohydrate metabolism</keyword>
<organism evidence="11 12">
    <name type="scientific">Arthrobacter hankyongi</name>
    <dbReference type="NCBI Taxonomy" id="2904801"/>
    <lineage>
        <taxon>Bacteria</taxon>
        <taxon>Bacillati</taxon>
        <taxon>Actinomycetota</taxon>
        <taxon>Actinomycetes</taxon>
        <taxon>Micrococcales</taxon>
        <taxon>Micrococcaceae</taxon>
        <taxon>Arthrobacter</taxon>
    </lineage>
</organism>
<feature type="domain" description="Fibronectin type-III" evidence="10">
    <location>
        <begin position="457"/>
        <end position="555"/>
    </location>
</feature>
<dbReference type="InterPro" id="IPR036116">
    <property type="entry name" value="FN3_sf"/>
</dbReference>
<dbReference type="SMART" id="SM00060">
    <property type="entry name" value="FN3"/>
    <property type="match status" value="1"/>
</dbReference>
<dbReference type="Pfam" id="PF13385">
    <property type="entry name" value="Laminin_G_3"/>
    <property type="match status" value="1"/>
</dbReference>
<feature type="domain" description="Laminin G" evidence="8">
    <location>
        <begin position="614"/>
        <end position="789"/>
    </location>
</feature>
<feature type="chain" id="PRO_5046230700" evidence="7">
    <location>
        <begin position="32"/>
        <end position="1092"/>
    </location>
</feature>
<protein>
    <submittedName>
        <fullName evidence="11">PKD domain-containing protein</fullName>
    </submittedName>
</protein>
<comment type="subcellular location">
    <subcellularLocation>
        <location evidence="1">Cell projection</location>
    </subcellularLocation>
</comment>
<dbReference type="PROSITE" id="PS50093">
    <property type="entry name" value="PKD"/>
    <property type="match status" value="1"/>
</dbReference>
<feature type="signal peptide" evidence="7">
    <location>
        <begin position="1"/>
        <end position="31"/>
    </location>
</feature>
<dbReference type="PROSITE" id="PS50025">
    <property type="entry name" value="LAM_G_DOMAIN"/>
    <property type="match status" value="1"/>
</dbReference>
<evidence type="ECO:0000256" key="3">
    <source>
        <dbReference type="ARBA" id="ARBA00023157"/>
    </source>
</evidence>
<dbReference type="InterPro" id="IPR015943">
    <property type="entry name" value="WD40/YVTN_repeat-like_dom_sf"/>
</dbReference>
<evidence type="ECO:0000256" key="1">
    <source>
        <dbReference type="ARBA" id="ARBA00004316"/>
    </source>
</evidence>
<dbReference type="EMBL" id="JAKLTQ010000001">
    <property type="protein sequence ID" value="MCG2620539.1"/>
    <property type="molecule type" value="Genomic_DNA"/>
</dbReference>
<dbReference type="SUPFAM" id="SSF49265">
    <property type="entry name" value="Fibronectin type III"/>
    <property type="match status" value="1"/>
</dbReference>
<evidence type="ECO:0000256" key="7">
    <source>
        <dbReference type="SAM" id="SignalP"/>
    </source>
</evidence>
<evidence type="ECO:0000259" key="8">
    <source>
        <dbReference type="PROSITE" id="PS50025"/>
    </source>
</evidence>
<reference evidence="11" key="1">
    <citation type="submission" date="2022-01" db="EMBL/GenBank/DDBJ databases">
        <authorList>
            <person name="Jo J.-H."/>
            <person name="Im W.-T."/>
        </authorList>
    </citation>
    <scope>NUCLEOTIDE SEQUENCE</scope>
    <source>
        <strain evidence="11">I2-34</strain>
    </source>
</reference>
<evidence type="ECO:0000313" key="11">
    <source>
        <dbReference type="EMBL" id="MCG2620539.1"/>
    </source>
</evidence>
<dbReference type="SMART" id="SM00089">
    <property type="entry name" value="PKD"/>
    <property type="match status" value="1"/>
</dbReference>
<feature type="domain" description="PKD" evidence="9">
    <location>
        <begin position="791"/>
        <end position="874"/>
    </location>
</feature>
<evidence type="ECO:0000256" key="6">
    <source>
        <dbReference type="ARBA" id="ARBA00023326"/>
    </source>
</evidence>
<dbReference type="Gene3D" id="2.130.10.10">
    <property type="entry name" value="YVTN repeat-like/Quinoprotein amine dehydrogenase"/>
    <property type="match status" value="1"/>
</dbReference>
<dbReference type="Proteomes" id="UP001165368">
    <property type="component" value="Unassembled WGS sequence"/>
</dbReference>
<dbReference type="InterPro" id="IPR011047">
    <property type="entry name" value="Quinoprotein_ADH-like_sf"/>
</dbReference>
<keyword evidence="5" id="KW-0326">Glycosidase</keyword>
<sequence>MHIPWRRSAILLSSAALAASMAVAGIPSANADTVPTNPADPLTPATVSADRLPTVQINGVVWSQVIIGNTVYVGGNFSSARPAGSPAGTNEVARANILAYNLTTGELIGSFAPRFNAQVLSLAASPDGSRLYVGGEFTQYNGTTAVSRLVALNPSTGALVQSFRPQPSASVRAIAATNSTVYFGGEFNFVGGVTRTRLAAVRASDAALLNWAPVAANGQVNGLALSPDASKIAVGGAFTSLNGSDHPGYGLGVLDAVTGTQFPLPANEYVRNGDTNGAITSLTSDGTNFYASGYTFGRISTLEGVVSIKWSDLETEWLEDCHGDSYSVYAGSRDLVYLAGHPHNCANVDGFPQEIDWQYNRGLAFSKAVGGTIKRELYDYTNFEGLPRPQLQNWFPNMNTGTFTGQFQGPWSVTGNDQYVVMGGEFTRVNGVAQQGLVRYTVRQGAPNQRGPEASGAQFTPTLTSPKAGTVRVRWQANWDMDNKKITYKVIRDGNAANPVYTTSLESTFWDRPGMSFLDTGLVPGRQYSYRIFATDPTGVEVRGNTVAVTAAAEDPAVSTYADTIKADEPANYWRLGESGGTVGIDMAGNDDVTLNAGAVLGTAGAVAGDGNTAATFSGATGGSASTTSRVQPPNKFSTELWFRTTTIRGGKLIGYANSTTVNSDLMDRHLYMANTGQLYFGVMQNGVRLSINSTAAYNDGQWHHAATTLGDNGMQLFVDGQLVAQRADVAKGQNVMGYWRIGGDSLSRWSPRPTSAYFAGDIDEVAVYPKVLSAAQVQNHYTAGSTGTPANVAPTVSFSAAANELALAVDASASTDPDGTIAGYAWDFGDGATGSGVTASHTYTAAGTYTVKLTVTDDDGAERSTTQDITVEAGPPPAVNVAADAFGRALTSGWGSADTGGAWTLRGSATNFNVVDGIGKIRMNSAGHGPGASLNTVSAAGTDASVKFALDKPTTGGGTYVEMTGRQVGTTGQYLAAARVTSTGSVVLQAQRVVGSTETVLRQATIPGLTYVAGQQLQLRLQVTGASPTTVQAKVWPVGTEEPADWQVTATDSTAELQAPGAVGLSVYASASSTNTPIVASFDDLVVKATG</sequence>
<evidence type="ECO:0000259" key="10">
    <source>
        <dbReference type="PROSITE" id="PS50853"/>
    </source>
</evidence>
<keyword evidence="3" id="KW-1015">Disulfide bond</keyword>
<keyword evidence="4" id="KW-0966">Cell projection</keyword>
<name>A0ABS9L1H5_9MICC</name>
<dbReference type="RefSeq" id="WP_237817640.1">
    <property type="nucleotide sequence ID" value="NZ_JAKLTQ010000001.1"/>
</dbReference>
<evidence type="ECO:0000313" key="12">
    <source>
        <dbReference type="Proteomes" id="UP001165368"/>
    </source>
</evidence>
<dbReference type="SUPFAM" id="SSF50998">
    <property type="entry name" value="Quinoprotein alcohol dehydrogenase-like"/>
    <property type="match status" value="1"/>
</dbReference>
<dbReference type="InterPro" id="IPR022409">
    <property type="entry name" value="PKD/Chitinase_dom"/>
</dbReference>
<keyword evidence="6" id="KW-0624">Polysaccharide degradation</keyword>
<keyword evidence="2 7" id="KW-0732">Signal</keyword>
<evidence type="ECO:0000256" key="4">
    <source>
        <dbReference type="ARBA" id="ARBA00023273"/>
    </source>
</evidence>
<dbReference type="Gene3D" id="2.60.120.200">
    <property type="match status" value="1"/>
</dbReference>
<dbReference type="SUPFAM" id="SSF49299">
    <property type="entry name" value="PKD domain"/>
    <property type="match status" value="1"/>
</dbReference>
<dbReference type="CDD" id="cd00146">
    <property type="entry name" value="PKD"/>
    <property type="match status" value="1"/>
</dbReference>
<dbReference type="Gene3D" id="2.60.40.10">
    <property type="entry name" value="Immunoglobulins"/>
    <property type="match status" value="2"/>
</dbReference>
<keyword evidence="12" id="KW-1185">Reference proteome</keyword>
<dbReference type="InterPro" id="IPR013783">
    <property type="entry name" value="Ig-like_fold"/>
</dbReference>
<accession>A0ABS9L1H5</accession>
<dbReference type="InterPro" id="IPR013320">
    <property type="entry name" value="ConA-like_dom_sf"/>
</dbReference>